<dbReference type="Proteomes" id="UP000008080">
    <property type="component" value="Chromosome"/>
</dbReference>
<dbReference type="EMBL" id="BX842646">
    <property type="protein sequence ID" value="CAE77973.1"/>
    <property type="molecule type" value="Genomic_DNA"/>
</dbReference>
<dbReference type="RefSeq" id="WP_011162914.1">
    <property type="nucleotide sequence ID" value="NC_005363.1"/>
</dbReference>
<evidence type="ECO:0000313" key="2">
    <source>
        <dbReference type="EMBL" id="CAE77973.1"/>
    </source>
</evidence>
<keyword evidence="3" id="KW-1185">Reference proteome</keyword>
<accession>Q6MQY5</accession>
<evidence type="ECO:0008006" key="4">
    <source>
        <dbReference type="Google" id="ProtNLM"/>
    </source>
</evidence>
<proteinExistence type="predicted"/>
<evidence type="ECO:0000313" key="3">
    <source>
        <dbReference type="Proteomes" id="UP000008080"/>
    </source>
</evidence>
<protein>
    <recommendedName>
        <fullName evidence="4">Lipoprotein</fullName>
    </recommendedName>
</protein>
<sequence>MKALGLSLFLFLASCAHSIHEVHTSDFAPAAPIESGEMVKAYSEQFVIFHFIGNTDYVDEAYNKLMRACPQGQVTAITTQYSTSLGFFSWTNKILMQGLCLPNQAKKI</sequence>
<dbReference type="PROSITE" id="PS51257">
    <property type="entry name" value="PROKAR_LIPOPROTEIN"/>
    <property type="match status" value="1"/>
</dbReference>
<dbReference type="HOGENOM" id="CLU_2304906_0_0_7"/>
<organism evidence="2 3">
    <name type="scientific">Bdellovibrio bacteriovorus (strain ATCC 15356 / DSM 50701 / NCIMB 9529 / HD100)</name>
    <dbReference type="NCBI Taxonomy" id="264462"/>
    <lineage>
        <taxon>Bacteria</taxon>
        <taxon>Pseudomonadati</taxon>
        <taxon>Bdellovibrionota</taxon>
        <taxon>Bdellovibrionia</taxon>
        <taxon>Bdellovibrionales</taxon>
        <taxon>Pseudobdellovibrionaceae</taxon>
        <taxon>Bdellovibrio</taxon>
    </lineage>
</organism>
<dbReference type="KEGG" id="bba:Bd0317"/>
<dbReference type="STRING" id="264462.Bd0317"/>
<name>Q6MQY5_BDEBA</name>
<keyword evidence="1" id="KW-0732">Signal</keyword>
<dbReference type="eggNOG" id="ENOG5033ADF">
    <property type="taxonomic scope" value="Bacteria"/>
</dbReference>
<dbReference type="AlphaFoldDB" id="Q6MQY5"/>
<feature type="signal peptide" evidence="1">
    <location>
        <begin position="1"/>
        <end position="18"/>
    </location>
</feature>
<dbReference type="GeneID" id="93011449"/>
<gene>
    <name evidence="2" type="ordered locus">Bd0317</name>
</gene>
<reference evidence="2 3" key="1">
    <citation type="journal article" date="2004" name="Science">
        <title>A predator unmasked: life cycle of Bdellovibrio bacteriovorus from a genomic perspective.</title>
        <authorList>
            <person name="Rendulic S."/>
            <person name="Jagtap P."/>
            <person name="Rosinus A."/>
            <person name="Eppinger M."/>
            <person name="Baar C."/>
            <person name="Lanz C."/>
            <person name="Keller H."/>
            <person name="Lambert C."/>
            <person name="Evans K.J."/>
            <person name="Goesmann A."/>
            <person name="Meyer F."/>
            <person name="Sockett R.E."/>
            <person name="Schuster S.C."/>
        </authorList>
    </citation>
    <scope>NUCLEOTIDE SEQUENCE [LARGE SCALE GENOMIC DNA]</scope>
    <source>
        <strain evidence="3">ATCC 15356 / DSM 50701 / NCIMB 9529 / HD100</strain>
    </source>
</reference>
<evidence type="ECO:0000256" key="1">
    <source>
        <dbReference type="SAM" id="SignalP"/>
    </source>
</evidence>
<feature type="chain" id="PRO_5004276570" description="Lipoprotein" evidence="1">
    <location>
        <begin position="19"/>
        <end position="108"/>
    </location>
</feature>